<evidence type="ECO:0000256" key="11">
    <source>
        <dbReference type="RuleBase" id="RU000394"/>
    </source>
</evidence>
<evidence type="ECO:0000256" key="6">
    <source>
        <dbReference type="ARBA" id="ARBA00022840"/>
    </source>
</evidence>
<feature type="domain" description="Kinesin motor" evidence="13">
    <location>
        <begin position="112"/>
        <end position="469"/>
    </location>
</feature>
<dbReference type="GO" id="GO:0005524">
    <property type="term" value="F:ATP binding"/>
    <property type="evidence" value="ECO:0007669"/>
    <property type="project" value="UniProtKB-UniRule"/>
</dbReference>
<keyword evidence="9" id="KW-0206">Cytoskeleton</keyword>
<feature type="compositionally biased region" description="Basic residues" evidence="12">
    <location>
        <begin position="1"/>
        <end position="10"/>
    </location>
</feature>
<dbReference type="GO" id="GO:0000742">
    <property type="term" value="P:karyogamy involved in conjugation with cellular fusion"/>
    <property type="evidence" value="ECO:0007669"/>
    <property type="project" value="EnsemblFungi"/>
</dbReference>
<dbReference type="GO" id="GO:0140641">
    <property type="term" value="P:mitotic spindle formation (spindle phase two)"/>
    <property type="evidence" value="ECO:0007669"/>
    <property type="project" value="EnsemblFungi"/>
</dbReference>
<keyword evidence="15" id="KW-1185">Reference proteome</keyword>
<dbReference type="InterPro" id="IPR027640">
    <property type="entry name" value="Kinesin-like_fam"/>
</dbReference>
<evidence type="ECO:0000256" key="1">
    <source>
        <dbReference type="ARBA" id="ARBA00004245"/>
    </source>
</evidence>
<reference evidence="14 15" key="1">
    <citation type="submission" date="2016-07" db="EMBL/GenBank/DDBJ databases">
        <title>Pervasive Adenine N6-methylation of Active Genes in Fungi.</title>
        <authorList>
            <consortium name="DOE Joint Genome Institute"/>
            <person name="Mondo S.J."/>
            <person name="Dannebaum R.O."/>
            <person name="Kuo R.C."/>
            <person name="Labutti K."/>
            <person name="Haridas S."/>
            <person name="Kuo A."/>
            <person name="Salamov A."/>
            <person name="Ahrendt S.R."/>
            <person name="Lipzen A."/>
            <person name="Sullivan W."/>
            <person name="Andreopoulos W.B."/>
            <person name="Clum A."/>
            <person name="Lindquist E."/>
            <person name="Daum C."/>
            <person name="Ramamoorthy G.K."/>
            <person name="Gryganskyi A."/>
            <person name="Culley D."/>
            <person name="Magnuson J.K."/>
            <person name="James T.Y."/>
            <person name="O'Malley M.A."/>
            <person name="Stajich J.E."/>
            <person name="Spatafora J.W."/>
            <person name="Visel A."/>
            <person name="Grigoriev I.V."/>
        </authorList>
    </citation>
    <scope>NUCLEOTIDE SEQUENCE [LARGE SCALE GENOMIC DNA]</scope>
    <source>
        <strain evidence="14 15">NRRL 1336</strain>
    </source>
</reference>
<keyword evidence="3" id="KW-0963">Cytoplasm</keyword>
<evidence type="ECO:0000256" key="2">
    <source>
        <dbReference type="ARBA" id="ARBA00010899"/>
    </source>
</evidence>
<keyword evidence="6 10" id="KW-0067">ATP-binding</keyword>
<dbReference type="InterPro" id="IPR027417">
    <property type="entry name" value="P-loop_NTPase"/>
</dbReference>
<name>A0A1X2I7V3_9FUNG</name>
<dbReference type="GO" id="GO:0051256">
    <property type="term" value="P:mitotic spindle midzone assembly"/>
    <property type="evidence" value="ECO:0007669"/>
    <property type="project" value="EnsemblFungi"/>
</dbReference>
<dbReference type="PROSITE" id="PS00411">
    <property type="entry name" value="KINESIN_MOTOR_1"/>
    <property type="match status" value="1"/>
</dbReference>
<dbReference type="PRINTS" id="PR00380">
    <property type="entry name" value="KINESINHEAVY"/>
</dbReference>
<dbReference type="GO" id="GO:0035371">
    <property type="term" value="C:microtubule plus-end"/>
    <property type="evidence" value="ECO:0007669"/>
    <property type="project" value="EnsemblFungi"/>
</dbReference>
<dbReference type="GO" id="GO:0016787">
    <property type="term" value="F:hydrolase activity"/>
    <property type="evidence" value="ECO:0007669"/>
    <property type="project" value="UniProtKB-KW"/>
</dbReference>
<dbReference type="GO" id="GO:0031535">
    <property type="term" value="P:plus-end directed microtubule sliding"/>
    <property type="evidence" value="ECO:0007669"/>
    <property type="project" value="EnsemblFungi"/>
</dbReference>
<dbReference type="GO" id="GO:0005634">
    <property type="term" value="C:nucleus"/>
    <property type="evidence" value="ECO:0007669"/>
    <property type="project" value="EnsemblFungi"/>
</dbReference>
<dbReference type="Proteomes" id="UP000193560">
    <property type="component" value="Unassembled WGS sequence"/>
</dbReference>
<dbReference type="GO" id="GO:0008017">
    <property type="term" value="F:microtubule binding"/>
    <property type="evidence" value="ECO:0007669"/>
    <property type="project" value="EnsemblFungi"/>
</dbReference>
<dbReference type="CDD" id="cd01366">
    <property type="entry name" value="KISc_C_terminal"/>
    <property type="match status" value="1"/>
</dbReference>
<dbReference type="Pfam" id="PF00225">
    <property type="entry name" value="Kinesin"/>
    <property type="match status" value="1"/>
</dbReference>
<dbReference type="InterPro" id="IPR036961">
    <property type="entry name" value="Kinesin_motor_dom_sf"/>
</dbReference>
<dbReference type="GO" id="GO:0000776">
    <property type="term" value="C:kinetochore"/>
    <property type="evidence" value="ECO:0007669"/>
    <property type="project" value="EnsemblFungi"/>
</dbReference>
<evidence type="ECO:0000256" key="5">
    <source>
        <dbReference type="ARBA" id="ARBA00022741"/>
    </source>
</evidence>
<gene>
    <name evidence="14" type="ORF">BCR42DRAFT_462239</name>
</gene>
<evidence type="ECO:0000256" key="8">
    <source>
        <dbReference type="ARBA" id="ARBA00023175"/>
    </source>
</evidence>
<evidence type="ECO:0000256" key="4">
    <source>
        <dbReference type="ARBA" id="ARBA00022701"/>
    </source>
</evidence>
<dbReference type="GO" id="GO:0140642">
    <property type="term" value="P:meiotic spindle formation (spindle phase two)"/>
    <property type="evidence" value="ECO:0007669"/>
    <property type="project" value="EnsemblFungi"/>
</dbReference>
<dbReference type="GO" id="GO:0005872">
    <property type="term" value="C:minus-end kinesin complex"/>
    <property type="evidence" value="ECO:0007669"/>
    <property type="project" value="EnsemblFungi"/>
</dbReference>
<keyword evidence="5 10" id="KW-0547">Nucleotide-binding</keyword>
<keyword evidence="8 10" id="KW-0505">Motor protein</keyword>
<dbReference type="GO" id="GO:0001578">
    <property type="term" value="P:microtubule bundle formation"/>
    <property type="evidence" value="ECO:0007669"/>
    <property type="project" value="EnsemblFungi"/>
</dbReference>
<dbReference type="GO" id="GO:1990571">
    <property type="term" value="P:meiotic centromere clustering"/>
    <property type="evidence" value="ECO:0007669"/>
    <property type="project" value="EnsemblFungi"/>
</dbReference>
<dbReference type="PANTHER" id="PTHR47972">
    <property type="entry name" value="KINESIN-LIKE PROTEIN KLP-3"/>
    <property type="match status" value="1"/>
</dbReference>
<comment type="similarity">
    <text evidence="2">Belongs to the TRAFAC class myosin-kinesin ATPase superfamily. Kinesin family. KIN-14 subfamily.</text>
</comment>
<dbReference type="InterPro" id="IPR001752">
    <property type="entry name" value="Kinesin_motor_dom"/>
</dbReference>
<evidence type="ECO:0000256" key="12">
    <source>
        <dbReference type="SAM" id="MobiDB-lite"/>
    </source>
</evidence>
<proteinExistence type="inferred from homology"/>
<dbReference type="GO" id="GO:0090561">
    <property type="term" value="P:nuclear migration during mitotic telophase"/>
    <property type="evidence" value="ECO:0007669"/>
    <property type="project" value="EnsemblFungi"/>
</dbReference>
<dbReference type="SUPFAM" id="SSF52540">
    <property type="entry name" value="P-loop containing nucleoside triphosphate hydrolases"/>
    <property type="match status" value="1"/>
</dbReference>
<sequence length="478" mass="53925">MNRQKEKHRQQNQQLEHSNRQYEQRRAGFDAELKSIQSQTTRLFSKEEDIRQACVQLQEKEAKLMGAQKTVEDLTLQLEKTEARMFEIDTQLLEDEKIRRKRHNQFQELKGNIRVFCRMRPSLPSERTHEGALVQVQFEGGQVTGSGSDKMEFSEQVIASTVTNKRVTKTYPFSFDKIFTPEHGQAECFEEISQLVQSALDGYNVCIFAYGQTGSGKTFTMQGPATHNNNSNNKDHHDANNAGMIPRAVHQIYQVAQMLSDRGWTYTMEGQFLEIYNEAIHDLLGEVSDYGKIKHEIRHEKNGRTTVADMTTVQLDSPSKVKTMLRKANHNRATGATLLNERSSRSHSVFILRLSGHNETTGERTSGVLNLIDLAGSERLNASGATGDRLTETKAINKSLSCLGDVIHALAKNKEGAYIPYRNSKLTYLLQNSLGGNCKTLMFVNISPLSEHFGETLCSLRFATKVNSCRIGTARKAK</sequence>
<evidence type="ECO:0000313" key="15">
    <source>
        <dbReference type="Proteomes" id="UP000193560"/>
    </source>
</evidence>
<comment type="caution">
    <text evidence="14">The sequence shown here is derived from an EMBL/GenBank/DDBJ whole genome shotgun (WGS) entry which is preliminary data.</text>
</comment>
<evidence type="ECO:0000259" key="13">
    <source>
        <dbReference type="PROSITE" id="PS50067"/>
    </source>
</evidence>
<evidence type="ECO:0000256" key="10">
    <source>
        <dbReference type="PROSITE-ProRule" id="PRU00283"/>
    </source>
</evidence>
<dbReference type="STRING" id="90262.A0A1X2I7V3"/>
<protein>
    <recommendedName>
        <fullName evidence="11">Kinesin-like protein</fullName>
    </recommendedName>
</protein>
<dbReference type="InterPro" id="IPR019821">
    <property type="entry name" value="Kinesin_motor_CS"/>
</dbReference>
<keyword evidence="4 11" id="KW-0493">Microtubule</keyword>
<dbReference type="SMART" id="SM00129">
    <property type="entry name" value="KISc"/>
    <property type="match status" value="1"/>
</dbReference>
<evidence type="ECO:0000256" key="3">
    <source>
        <dbReference type="ARBA" id="ARBA00022490"/>
    </source>
</evidence>
<comment type="subcellular location">
    <subcellularLocation>
        <location evidence="1">Cytoplasm</location>
        <location evidence="1">Cytoskeleton</location>
    </subcellularLocation>
</comment>
<dbReference type="GO" id="GO:0036449">
    <property type="term" value="C:microtubule minus-end"/>
    <property type="evidence" value="ECO:0007669"/>
    <property type="project" value="EnsemblFungi"/>
</dbReference>
<dbReference type="GO" id="GO:0000743">
    <property type="term" value="P:nuclear migration involved in conjugation with cellular fusion"/>
    <property type="evidence" value="ECO:0007669"/>
    <property type="project" value="EnsemblFungi"/>
</dbReference>
<dbReference type="Gene3D" id="3.40.850.10">
    <property type="entry name" value="Kinesin motor domain"/>
    <property type="match status" value="1"/>
</dbReference>
<dbReference type="PANTHER" id="PTHR47972:SF45">
    <property type="entry name" value="PROTEIN CLARET SEGREGATIONAL"/>
    <property type="match status" value="1"/>
</dbReference>
<keyword evidence="14" id="KW-0378">Hydrolase</keyword>
<dbReference type="GO" id="GO:0000235">
    <property type="term" value="C:astral microtubule"/>
    <property type="evidence" value="ECO:0007669"/>
    <property type="project" value="EnsemblFungi"/>
</dbReference>
<dbReference type="GO" id="GO:0090619">
    <property type="term" value="C:meiotic spindle pole"/>
    <property type="evidence" value="ECO:0007669"/>
    <property type="project" value="EnsemblFungi"/>
</dbReference>
<dbReference type="GO" id="GO:0030951">
    <property type="term" value="P:establishment or maintenance of microtubule cytoskeleton polarity"/>
    <property type="evidence" value="ECO:0007669"/>
    <property type="project" value="EnsemblFungi"/>
</dbReference>
<dbReference type="GO" id="GO:0055028">
    <property type="term" value="C:cortical microtubule"/>
    <property type="evidence" value="ECO:0007669"/>
    <property type="project" value="EnsemblFungi"/>
</dbReference>
<evidence type="ECO:0000256" key="9">
    <source>
        <dbReference type="ARBA" id="ARBA00023212"/>
    </source>
</evidence>
<dbReference type="AlphaFoldDB" id="A0A1X2I7V3"/>
<dbReference type="GO" id="GO:1990810">
    <property type="term" value="P:microtubule anchoring at mitotic spindle pole body"/>
    <property type="evidence" value="ECO:0007669"/>
    <property type="project" value="EnsemblFungi"/>
</dbReference>
<dbReference type="GO" id="GO:0031122">
    <property type="term" value="P:cytoplasmic microtubule organization"/>
    <property type="evidence" value="ECO:0007669"/>
    <property type="project" value="EnsemblFungi"/>
</dbReference>
<accession>A0A1X2I7V3</accession>
<evidence type="ECO:0000313" key="14">
    <source>
        <dbReference type="EMBL" id="ORZ11206.1"/>
    </source>
</evidence>
<organism evidence="14 15">
    <name type="scientific">Absidia repens</name>
    <dbReference type="NCBI Taxonomy" id="90262"/>
    <lineage>
        <taxon>Eukaryota</taxon>
        <taxon>Fungi</taxon>
        <taxon>Fungi incertae sedis</taxon>
        <taxon>Mucoromycota</taxon>
        <taxon>Mucoromycotina</taxon>
        <taxon>Mucoromycetes</taxon>
        <taxon>Mucorales</taxon>
        <taxon>Cunninghamellaceae</taxon>
        <taxon>Absidia</taxon>
    </lineage>
</organism>
<evidence type="ECO:0000256" key="7">
    <source>
        <dbReference type="ARBA" id="ARBA00023054"/>
    </source>
</evidence>
<dbReference type="OrthoDB" id="3176171at2759"/>
<dbReference type="GO" id="GO:0031534">
    <property type="term" value="P:minus-end directed microtubule sliding"/>
    <property type="evidence" value="ECO:0007669"/>
    <property type="project" value="EnsemblFungi"/>
</dbReference>
<dbReference type="EMBL" id="MCGE01000022">
    <property type="protein sequence ID" value="ORZ11206.1"/>
    <property type="molecule type" value="Genomic_DNA"/>
</dbReference>
<dbReference type="PROSITE" id="PS50067">
    <property type="entry name" value="KINESIN_MOTOR_2"/>
    <property type="match status" value="1"/>
</dbReference>
<feature type="binding site" evidence="10">
    <location>
        <begin position="211"/>
        <end position="218"/>
    </location>
    <ligand>
        <name>ATP</name>
        <dbReference type="ChEBI" id="CHEBI:30616"/>
    </ligand>
</feature>
<dbReference type="GO" id="GO:1990537">
    <property type="term" value="C:mitotic spindle polar microtubule"/>
    <property type="evidence" value="ECO:0007669"/>
    <property type="project" value="EnsemblFungi"/>
</dbReference>
<keyword evidence="7" id="KW-0175">Coiled coil</keyword>
<feature type="region of interest" description="Disordered" evidence="12">
    <location>
        <begin position="1"/>
        <end position="23"/>
    </location>
</feature>
<dbReference type="FunFam" id="3.40.850.10:FF:000065">
    <property type="entry name" value="Kinesin-like protein"/>
    <property type="match status" value="1"/>
</dbReference>
<dbReference type="GO" id="GO:0008569">
    <property type="term" value="F:minus-end-directed microtubule motor activity"/>
    <property type="evidence" value="ECO:0007669"/>
    <property type="project" value="EnsemblFungi"/>
</dbReference>
<dbReference type="GO" id="GO:1990942">
    <property type="term" value="P:mitotic metaphase chromosome recapture"/>
    <property type="evidence" value="ECO:0007669"/>
    <property type="project" value="EnsemblFungi"/>
</dbReference>